<accession>A0A087V1R0</accession>
<feature type="domain" description="MUM1-like PWWP" evidence="2">
    <location>
        <begin position="33"/>
        <end position="88"/>
    </location>
</feature>
<dbReference type="AlphaFoldDB" id="A0A087V1R0"/>
<name>A0A087V1R0_STEMI</name>
<evidence type="ECO:0000259" key="2">
    <source>
        <dbReference type="Pfam" id="PF20884"/>
    </source>
</evidence>
<reference evidence="3 4" key="1">
    <citation type="submission" date="2013-11" db="EMBL/GenBank/DDBJ databases">
        <title>Genome sequencing of Stegodyphus mimosarum.</title>
        <authorList>
            <person name="Bechsgaard J."/>
        </authorList>
    </citation>
    <scope>NUCLEOTIDE SEQUENCE [LARGE SCALE GENOMIC DNA]</scope>
</reference>
<feature type="compositionally biased region" description="Acidic residues" evidence="1">
    <location>
        <begin position="1"/>
        <end position="16"/>
    </location>
</feature>
<dbReference type="Pfam" id="PF20884">
    <property type="entry name" value="MUM1-like_PWWP"/>
    <property type="match status" value="1"/>
</dbReference>
<dbReference type="SUPFAM" id="SSF63748">
    <property type="entry name" value="Tudor/PWWP/MBT"/>
    <property type="match status" value="1"/>
</dbReference>
<evidence type="ECO:0000256" key="1">
    <source>
        <dbReference type="SAM" id="MobiDB-lite"/>
    </source>
</evidence>
<dbReference type="EMBL" id="KL868058">
    <property type="protein sequence ID" value="KFM83549.1"/>
    <property type="molecule type" value="Genomic_DNA"/>
</dbReference>
<feature type="compositionally biased region" description="Acidic residues" evidence="1">
    <location>
        <begin position="159"/>
        <end position="180"/>
    </location>
</feature>
<feature type="region of interest" description="Disordered" evidence="1">
    <location>
        <begin position="1"/>
        <end position="25"/>
    </location>
</feature>
<sequence>MSENVDDAFSDEDLPDILENNNESGSEETEIYKGAIVWAEFRKIYWPALVRSVNKKNRKACVWYLDSPKKCFKLPFKKILSFHDKKINDRIKEEAKNSPMKEHHDKVLNRTLTYLHRKSLGINDNPADYFDFEKPYFALCLSSASMSNDQTVIVRNTEESDDDDNDDDDEDSAESIPDDEMITDFRNSLCETDDSIEDEMVNSLVDCIKMGNTNEHLLQVRSGKISSTWRAIYDEAVETNRKKLWYIDTYGP</sequence>
<organism evidence="3 4">
    <name type="scientific">Stegodyphus mimosarum</name>
    <name type="common">African social velvet spider</name>
    <dbReference type="NCBI Taxonomy" id="407821"/>
    <lineage>
        <taxon>Eukaryota</taxon>
        <taxon>Metazoa</taxon>
        <taxon>Ecdysozoa</taxon>
        <taxon>Arthropoda</taxon>
        <taxon>Chelicerata</taxon>
        <taxon>Arachnida</taxon>
        <taxon>Araneae</taxon>
        <taxon>Araneomorphae</taxon>
        <taxon>Entelegynae</taxon>
        <taxon>Eresoidea</taxon>
        <taxon>Eresidae</taxon>
        <taxon>Stegodyphus</taxon>
    </lineage>
</organism>
<dbReference type="Gene3D" id="2.30.30.140">
    <property type="match status" value="1"/>
</dbReference>
<protein>
    <recommendedName>
        <fullName evidence="2">MUM1-like PWWP domain-containing protein</fullName>
    </recommendedName>
</protein>
<evidence type="ECO:0000313" key="4">
    <source>
        <dbReference type="Proteomes" id="UP000054359"/>
    </source>
</evidence>
<dbReference type="InterPro" id="IPR035504">
    <property type="entry name" value="MUM1-like_PWWP"/>
</dbReference>
<gene>
    <name evidence="3" type="ORF">X975_22908</name>
</gene>
<dbReference type="Proteomes" id="UP000054359">
    <property type="component" value="Unassembled WGS sequence"/>
</dbReference>
<dbReference type="CDD" id="cd06080">
    <property type="entry name" value="PWWP_MUM1-like"/>
    <property type="match status" value="1"/>
</dbReference>
<feature type="non-terminal residue" evidence="3">
    <location>
        <position position="252"/>
    </location>
</feature>
<keyword evidence="4" id="KW-1185">Reference proteome</keyword>
<dbReference type="OrthoDB" id="6437456at2759"/>
<evidence type="ECO:0000313" key="3">
    <source>
        <dbReference type="EMBL" id="KFM83549.1"/>
    </source>
</evidence>
<proteinExistence type="predicted"/>
<feature type="region of interest" description="Disordered" evidence="1">
    <location>
        <begin position="156"/>
        <end position="180"/>
    </location>
</feature>